<accession>A0A9P8NS81</accession>
<evidence type="ECO:0000256" key="11">
    <source>
        <dbReference type="ARBA" id="ARBA00023274"/>
    </source>
</evidence>
<evidence type="ECO:0000256" key="8">
    <source>
        <dbReference type="ARBA" id="ARBA00022884"/>
    </source>
</evidence>
<dbReference type="InterPro" id="IPR036986">
    <property type="entry name" value="S4_RNA-bd_sf"/>
</dbReference>
<reference evidence="17" key="1">
    <citation type="journal article" date="2021" name="Open Biol.">
        <title>Shared evolutionary footprints suggest mitochondrial oxidative damage underlies multiple complex I losses in fungi.</title>
        <authorList>
            <person name="Schikora-Tamarit M.A."/>
            <person name="Marcet-Houben M."/>
            <person name="Nosek J."/>
            <person name="Gabaldon T."/>
        </authorList>
    </citation>
    <scope>NUCLEOTIDE SEQUENCE</scope>
    <source>
        <strain evidence="17">NCAIM Y.01608</strain>
    </source>
</reference>
<evidence type="ECO:0000256" key="4">
    <source>
        <dbReference type="ARBA" id="ARBA00022603"/>
    </source>
</evidence>
<comment type="subcellular location">
    <subcellularLocation>
        <location evidence="1">Mitochondrion</location>
    </subcellularLocation>
</comment>
<reference evidence="17" key="2">
    <citation type="submission" date="2021-01" db="EMBL/GenBank/DDBJ databases">
        <authorList>
            <person name="Schikora-Tamarit M.A."/>
        </authorList>
    </citation>
    <scope>NUCLEOTIDE SEQUENCE</scope>
    <source>
        <strain evidence="17">NCAIM Y.01608</strain>
    </source>
</reference>
<evidence type="ECO:0000256" key="1">
    <source>
        <dbReference type="ARBA" id="ARBA00004173"/>
    </source>
</evidence>
<keyword evidence="18" id="KW-1185">Reference proteome</keyword>
<dbReference type="CDD" id="cd00165">
    <property type="entry name" value="S4"/>
    <property type="match status" value="1"/>
</dbReference>
<dbReference type="CDD" id="cd02440">
    <property type="entry name" value="AdoMet_MTases"/>
    <property type="match status" value="1"/>
</dbReference>
<evidence type="ECO:0000256" key="12">
    <source>
        <dbReference type="ARBA" id="ARBA00037226"/>
    </source>
</evidence>
<dbReference type="NCBIfam" id="TIGR00536">
    <property type="entry name" value="hemK_fam"/>
    <property type="match status" value="1"/>
</dbReference>
<dbReference type="GO" id="GO:0005840">
    <property type="term" value="C:ribosome"/>
    <property type="evidence" value="ECO:0007669"/>
    <property type="project" value="UniProtKB-KW"/>
</dbReference>
<keyword evidence="8 15" id="KW-0694">RNA-binding</keyword>
<dbReference type="PANTHER" id="PTHR18895">
    <property type="entry name" value="HEMK METHYLTRANSFERASE"/>
    <property type="match status" value="1"/>
</dbReference>
<evidence type="ECO:0000256" key="2">
    <source>
        <dbReference type="ARBA" id="ARBA00007465"/>
    </source>
</evidence>
<dbReference type="GO" id="GO:0032259">
    <property type="term" value="P:methylation"/>
    <property type="evidence" value="ECO:0007669"/>
    <property type="project" value="UniProtKB-KW"/>
</dbReference>
<dbReference type="Gene3D" id="3.40.50.150">
    <property type="entry name" value="Vaccinia Virus protein VP39"/>
    <property type="match status" value="1"/>
</dbReference>
<dbReference type="GO" id="GO:1990904">
    <property type="term" value="C:ribonucleoprotein complex"/>
    <property type="evidence" value="ECO:0007669"/>
    <property type="project" value="UniProtKB-KW"/>
</dbReference>
<evidence type="ECO:0000313" key="17">
    <source>
        <dbReference type="EMBL" id="KAH3659543.1"/>
    </source>
</evidence>
<feature type="domain" description="RNA-binding S4" evidence="16">
    <location>
        <begin position="86"/>
        <end position="146"/>
    </location>
</feature>
<dbReference type="InterPro" id="IPR029063">
    <property type="entry name" value="SAM-dependent_MTases_sf"/>
</dbReference>
<sequence>MALNKHNLFNFYKDRAPMFKVMSMFMQKWDSKQKTRGYHGEHIPEGRWLKLFQKKLDGVAQMDASLSGKANDETPMVLQTFAVLEKRLDVAVFRAMFASSVRQARQFILAGEVKVNGVSIKQPSYPLSPGDVFSVEPDRVLQALGEKKPSLKEAYKVDREQVIQWQKFVNRAKSDPLKVWQNQRSKQKKMRETYRDLYNPELPPSELEDVVARYDSRQESKINELGKKLNSITRNTILADIVNTAKAVEGEVNASVFEPQFGAALANKCFNIYQMVANNKALFEGGENEMNEEISKILPKYVNGQPQGKFYDDTKAKKVKQALSELKSGYLEKVRKDHKEQAPSEDAIVSTWVSRLIKHPKLPSWSEVQEKGAYKVDLPWQKSMWGLEDPSKPYFTPWRPRQFIAPFAVLPKHIEISFRTCHAVYMRNPVARPGESELLKSKFPASQAAQELRWIQQELPKSQWHTAVELRARLVPLQYILGSQPFGDLTIKCKPGVLIPRNDTEEWCEELKQIISKCGEPAEVVEYCTGSGCIGLSMATLANVKKVTALDINKQALALSEENLRINSAKIKAKVEFHYGDLLKHQFPKTTATLLLSNPPYIPREHFSTDGGVEESVLKYEPENALVGNLEFYSALCELVRQGPIEGFVFELGYREQAEHTKSLLPSWTCGIRYDSRRNIRNVIGWKPSWNILQSMCDEIL</sequence>
<evidence type="ECO:0000256" key="15">
    <source>
        <dbReference type="PROSITE-ProRule" id="PRU00182"/>
    </source>
</evidence>
<dbReference type="SMART" id="SM00363">
    <property type="entry name" value="S4"/>
    <property type="match status" value="1"/>
</dbReference>
<evidence type="ECO:0000313" key="18">
    <source>
        <dbReference type="Proteomes" id="UP000788993"/>
    </source>
</evidence>
<keyword evidence="5" id="KW-0808">Transferase</keyword>
<dbReference type="AlphaFoldDB" id="A0A9P8NS81"/>
<protein>
    <recommendedName>
        <fullName evidence="14">Small ribosomal subunit protein uS4m</fullName>
        <ecNumber evidence="3">2.1.1.297</ecNumber>
    </recommendedName>
</protein>
<gene>
    <name evidence="17" type="ORF">OGATHE_005588</name>
</gene>
<dbReference type="Pfam" id="PF05175">
    <property type="entry name" value="MTS"/>
    <property type="match status" value="1"/>
</dbReference>
<comment type="similarity">
    <text evidence="2">Belongs to the universal ribosomal protein uS4 family.</text>
</comment>
<keyword evidence="9" id="KW-0689">Ribosomal protein</keyword>
<keyword evidence="6" id="KW-0949">S-adenosyl-L-methionine</keyword>
<dbReference type="InterPro" id="IPR002052">
    <property type="entry name" value="DNA_methylase_N6_adenine_CS"/>
</dbReference>
<comment type="caution">
    <text evidence="17">The sequence shown here is derived from an EMBL/GenBank/DDBJ whole genome shotgun (WGS) entry which is preliminary data.</text>
</comment>
<evidence type="ECO:0000256" key="5">
    <source>
        <dbReference type="ARBA" id="ARBA00022679"/>
    </source>
</evidence>
<comment type="catalytic activity">
    <reaction evidence="13">
        <text>L-glutaminyl-[peptide chain release factor] + S-adenosyl-L-methionine = N(5)-methyl-L-glutaminyl-[peptide chain release factor] + S-adenosyl-L-homocysteine + H(+)</text>
        <dbReference type="Rhea" id="RHEA:42896"/>
        <dbReference type="Rhea" id="RHEA-COMP:10271"/>
        <dbReference type="Rhea" id="RHEA-COMP:10272"/>
        <dbReference type="ChEBI" id="CHEBI:15378"/>
        <dbReference type="ChEBI" id="CHEBI:30011"/>
        <dbReference type="ChEBI" id="CHEBI:57856"/>
        <dbReference type="ChEBI" id="CHEBI:59789"/>
        <dbReference type="ChEBI" id="CHEBI:61891"/>
        <dbReference type="EC" id="2.1.1.297"/>
    </reaction>
</comment>
<comment type="function">
    <text evidence="12">Component of the mitochondrial ribosome (mitoribosome), a dedicated translation machinery responsible for the synthesis of mitochondrial genome-encoded proteins, including at least some of the essential transmembrane subunits of the mitochondrial respiratory chain. The mitoribosomes are attached to the mitochondrial inner membrane and translation products are cotranslationally integrated into the membrane.</text>
</comment>
<evidence type="ECO:0000256" key="6">
    <source>
        <dbReference type="ARBA" id="ARBA00022691"/>
    </source>
</evidence>
<dbReference type="Proteomes" id="UP000788993">
    <property type="component" value="Unassembled WGS sequence"/>
</dbReference>
<keyword evidence="10" id="KW-0496">Mitochondrion</keyword>
<evidence type="ECO:0000256" key="13">
    <source>
        <dbReference type="ARBA" id="ARBA00048391"/>
    </source>
</evidence>
<dbReference type="FunFam" id="3.10.290.10:FF:000025">
    <property type="entry name" value="30S ribosomal subunit S4"/>
    <property type="match status" value="1"/>
</dbReference>
<evidence type="ECO:0000256" key="7">
    <source>
        <dbReference type="ARBA" id="ARBA00022730"/>
    </source>
</evidence>
<dbReference type="Gene3D" id="3.10.290.10">
    <property type="entry name" value="RNA-binding S4 domain"/>
    <property type="match status" value="1"/>
</dbReference>
<dbReference type="PROSITE" id="PS50889">
    <property type="entry name" value="S4"/>
    <property type="match status" value="1"/>
</dbReference>
<dbReference type="EC" id="2.1.1.297" evidence="3"/>
<dbReference type="EMBL" id="JAEUBD010001504">
    <property type="protein sequence ID" value="KAH3659543.1"/>
    <property type="molecule type" value="Genomic_DNA"/>
</dbReference>
<keyword evidence="4" id="KW-0489">Methyltransferase</keyword>
<dbReference type="InterPro" id="IPR004556">
    <property type="entry name" value="HemK-like"/>
</dbReference>
<evidence type="ECO:0000256" key="3">
    <source>
        <dbReference type="ARBA" id="ARBA00012771"/>
    </source>
</evidence>
<dbReference type="SUPFAM" id="SSF53335">
    <property type="entry name" value="S-adenosyl-L-methionine-dependent methyltransferases"/>
    <property type="match status" value="1"/>
</dbReference>
<evidence type="ECO:0000256" key="9">
    <source>
        <dbReference type="ARBA" id="ARBA00022980"/>
    </source>
</evidence>
<evidence type="ECO:0000256" key="10">
    <source>
        <dbReference type="ARBA" id="ARBA00023128"/>
    </source>
</evidence>
<evidence type="ECO:0000256" key="14">
    <source>
        <dbReference type="ARBA" id="ARBA00071419"/>
    </source>
</evidence>
<dbReference type="SUPFAM" id="SSF55174">
    <property type="entry name" value="Alpha-L RNA-binding motif"/>
    <property type="match status" value="1"/>
</dbReference>
<dbReference type="PROSITE" id="PS00632">
    <property type="entry name" value="RIBOSOMAL_S4"/>
    <property type="match status" value="1"/>
</dbReference>
<dbReference type="InterPro" id="IPR002942">
    <property type="entry name" value="S4_RNA-bd"/>
</dbReference>
<organism evidence="17 18">
    <name type="scientific">Ogataea polymorpha</name>
    <dbReference type="NCBI Taxonomy" id="460523"/>
    <lineage>
        <taxon>Eukaryota</taxon>
        <taxon>Fungi</taxon>
        <taxon>Dikarya</taxon>
        <taxon>Ascomycota</taxon>
        <taxon>Saccharomycotina</taxon>
        <taxon>Pichiomycetes</taxon>
        <taxon>Pichiales</taxon>
        <taxon>Pichiaceae</taxon>
        <taxon>Ogataea</taxon>
    </lineage>
</organism>
<dbReference type="GO" id="GO:0102559">
    <property type="term" value="F:peptide chain release factor N(5)-glutamine methyltransferase activity"/>
    <property type="evidence" value="ECO:0007669"/>
    <property type="project" value="UniProtKB-EC"/>
</dbReference>
<dbReference type="PROSITE" id="PS00092">
    <property type="entry name" value="N6_MTASE"/>
    <property type="match status" value="1"/>
</dbReference>
<dbReference type="InterPro" id="IPR007848">
    <property type="entry name" value="Small_mtfrase_dom"/>
</dbReference>
<evidence type="ECO:0000259" key="16">
    <source>
        <dbReference type="SMART" id="SM00363"/>
    </source>
</evidence>
<name>A0A9P8NS81_9ASCO</name>
<dbReference type="Pfam" id="PF01479">
    <property type="entry name" value="S4"/>
    <property type="match status" value="1"/>
</dbReference>
<dbReference type="GO" id="GO:0005739">
    <property type="term" value="C:mitochondrion"/>
    <property type="evidence" value="ECO:0007669"/>
    <property type="project" value="UniProtKB-SubCell"/>
</dbReference>
<dbReference type="GO" id="GO:0019843">
    <property type="term" value="F:rRNA binding"/>
    <property type="evidence" value="ECO:0007669"/>
    <property type="project" value="UniProtKB-KW"/>
</dbReference>
<keyword evidence="7 15" id="KW-0699">rRNA-binding</keyword>
<keyword evidence="11" id="KW-0687">Ribonucleoprotein</keyword>
<dbReference type="PANTHER" id="PTHR18895:SF74">
    <property type="entry name" value="MTRF1L RELEASE FACTOR GLUTAMINE METHYLTRANSFERASE"/>
    <property type="match status" value="1"/>
</dbReference>
<dbReference type="InterPro" id="IPR050320">
    <property type="entry name" value="N5-glutamine_MTase"/>
</dbReference>
<dbReference type="InterPro" id="IPR018079">
    <property type="entry name" value="Ribosomal_uS4_CS"/>
</dbReference>
<proteinExistence type="inferred from homology"/>